<dbReference type="GeneID" id="48977521"/>
<keyword evidence="2" id="KW-1185">Reference proteome</keyword>
<dbReference type="PROSITE" id="PS51257">
    <property type="entry name" value="PROKAR_LIPOPROTEIN"/>
    <property type="match status" value="1"/>
</dbReference>
<sequence length="285" mass="31155">MEDKVARPIAQPIVGKRASYPFQVSIACWIDLLGYGGMIAAADFNPLHIKSREALRRLRDFHKVVASHSARHFPTLVMNDGAVAYRDLSLRSPSVTFDFLIRSWELFSEIKSLEAAAGHPGARMVLACGFRMRGRRAGMDASAGQLRSILARLQEGRINTEQAVREAASVRPTFDIIPQLQANFAFTKAYVAESSGKAGGIGGANFYVDLAIFDQPGLGWITLGEPINWSHPRLGLSADFAPVLGVNWRDRAPVAPEGVRDGLQIAEQLTGDPNVLHALRQAKKI</sequence>
<protein>
    <submittedName>
        <fullName evidence="1">Uncharacterized protein</fullName>
    </submittedName>
</protein>
<dbReference type="RefSeq" id="WP_014857794.1">
    <property type="nucleotide sequence ID" value="NZ_LPUX01000029.1"/>
</dbReference>
<gene>
    <name evidence="1" type="ORF">AU381_06640</name>
</gene>
<reference evidence="1 2" key="1">
    <citation type="journal article" date="2016" name="Int. J. Syst. Evol. Microbiol.">
        <title>Ensifer glycinis sp. nov., an novel rhizobial species associated with Glycine spp.</title>
        <authorList>
            <person name="Yan H."/>
            <person name="Yan J."/>
            <person name="Sui X.H."/>
            <person name="Wang E.T."/>
            <person name="Chen W.X."/>
            <person name="Zhang X.X."/>
            <person name="Chen W.F."/>
        </authorList>
    </citation>
    <scope>NUCLEOTIDE SEQUENCE [LARGE SCALE GENOMIC DNA]</scope>
    <source>
        <strain evidence="1 2">CCBAU 23380</strain>
    </source>
</reference>
<dbReference type="OrthoDB" id="8378090at2"/>
<evidence type="ECO:0000313" key="2">
    <source>
        <dbReference type="Proteomes" id="UP000094025"/>
    </source>
</evidence>
<dbReference type="Proteomes" id="UP000094025">
    <property type="component" value="Unassembled WGS sequence"/>
</dbReference>
<comment type="caution">
    <text evidence="1">The sequence shown here is derived from an EMBL/GenBank/DDBJ whole genome shotgun (WGS) entry which is preliminary data.</text>
</comment>
<proteinExistence type="predicted"/>
<accession>A0A178YHQ7</accession>
<evidence type="ECO:0000313" key="1">
    <source>
        <dbReference type="EMBL" id="OAP47030.1"/>
    </source>
</evidence>
<dbReference type="EMBL" id="LPUX01000029">
    <property type="protein sequence ID" value="OAP47030.1"/>
    <property type="molecule type" value="Genomic_DNA"/>
</dbReference>
<dbReference type="AlphaFoldDB" id="A0A178YHQ7"/>
<organism evidence="1 2">
    <name type="scientific">Sinorhizobium glycinis</name>
    <dbReference type="NCBI Taxonomy" id="1472378"/>
    <lineage>
        <taxon>Bacteria</taxon>
        <taxon>Pseudomonadati</taxon>
        <taxon>Pseudomonadota</taxon>
        <taxon>Alphaproteobacteria</taxon>
        <taxon>Hyphomicrobiales</taxon>
        <taxon>Rhizobiaceae</taxon>
        <taxon>Sinorhizobium/Ensifer group</taxon>
        <taxon>Sinorhizobium</taxon>
    </lineage>
</organism>
<dbReference type="STRING" id="1472378.AU381_06640"/>
<name>A0A178YHQ7_9HYPH</name>